<evidence type="ECO:0000313" key="2">
    <source>
        <dbReference type="Proteomes" id="UP000479000"/>
    </source>
</evidence>
<reference evidence="1 2" key="1">
    <citation type="submission" date="2020-02" db="EMBL/GenBank/DDBJ databases">
        <authorList>
            <person name="Ferguson B K."/>
        </authorList>
    </citation>
    <scope>NUCLEOTIDE SEQUENCE [LARGE SCALE GENOMIC DNA]</scope>
</reference>
<proteinExistence type="predicted"/>
<dbReference type="EMBL" id="CADCXU010020474">
    <property type="protein sequence ID" value="CAB0008517.1"/>
    <property type="molecule type" value="Genomic_DNA"/>
</dbReference>
<dbReference type="Proteomes" id="UP000479000">
    <property type="component" value="Unassembled WGS sequence"/>
</dbReference>
<evidence type="ECO:0000313" key="1">
    <source>
        <dbReference type="EMBL" id="CAB0008517.1"/>
    </source>
</evidence>
<name>A0A6H5GWU2_9HEMI</name>
<dbReference type="AlphaFoldDB" id="A0A6H5GWU2"/>
<protein>
    <submittedName>
        <fullName evidence="1">Uncharacterized protein</fullName>
    </submittedName>
</protein>
<gene>
    <name evidence="1" type="ORF">NTEN_LOCUS13763</name>
</gene>
<sequence>MFELICSIRRLCFVPTVDLILEVIRMVIVLLQLHRLLIKSMFFVWSIPQGGTIGFREVGASSGDYGLQHPRHTQCYQLPLTIFVYRGKSRSPATGFQEARTLLLVFRARRAVPNSALNSSSTAKLDFPENFPTPSPSLLRRLEHFGEFIEKKSLRKFGGLVSIGRGACCVAEGREYLRVGNTIVKSSKVSPTGKGLTDVCGRRHVRTFRAADRTKSSAPYTSRCFSATGPQAEAKPSLNQFLVGGLQFVNSLTGHISFYVVGWLFTIDRRTSHIAYGSYKNRNSLLHQPTCTLSVHVLDADERARKTVSYTDEFDKTRFSVLSILTETDASADVLGFLCIGDVYNVVSHCITP</sequence>
<organism evidence="1 2">
    <name type="scientific">Nesidiocoris tenuis</name>
    <dbReference type="NCBI Taxonomy" id="355587"/>
    <lineage>
        <taxon>Eukaryota</taxon>
        <taxon>Metazoa</taxon>
        <taxon>Ecdysozoa</taxon>
        <taxon>Arthropoda</taxon>
        <taxon>Hexapoda</taxon>
        <taxon>Insecta</taxon>
        <taxon>Pterygota</taxon>
        <taxon>Neoptera</taxon>
        <taxon>Paraneoptera</taxon>
        <taxon>Hemiptera</taxon>
        <taxon>Heteroptera</taxon>
        <taxon>Panheteroptera</taxon>
        <taxon>Cimicomorpha</taxon>
        <taxon>Miridae</taxon>
        <taxon>Dicyphina</taxon>
        <taxon>Nesidiocoris</taxon>
    </lineage>
</organism>
<accession>A0A6H5GWU2</accession>
<feature type="non-terminal residue" evidence="1">
    <location>
        <position position="353"/>
    </location>
</feature>
<keyword evidence="2" id="KW-1185">Reference proteome</keyword>